<name>X1IBF7_9ZZZZ</name>
<reference evidence="1" key="1">
    <citation type="journal article" date="2014" name="Front. Microbiol.">
        <title>High frequency of phylogenetically diverse reductive dehalogenase-homologous genes in deep subseafloor sedimentary metagenomes.</title>
        <authorList>
            <person name="Kawai M."/>
            <person name="Futagami T."/>
            <person name="Toyoda A."/>
            <person name="Takaki Y."/>
            <person name="Nishi S."/>
            <person name="Hori S."/>
            <person name="Arai W."/>
            <person name="Tsubouchi T."/>
            <person name="Morono Y."/>
            <person name="Uchiyama I."/>
            <person name="Ito T."/>
            <person name="Fujiyama A."/>
            <person name="Inagaki F."/>
            <person name="Takami H."/>
        </authorList>
    </citation>
    <scope>NUCLEOTIDE SEQUENCE</scope>
    <source>
        <strain evidence="1">Expedition CK06-06</strain>
    </source>
</reference>
<gene>
    <name evidence="1" type="ORF">S03H2_40225</name>
</gene>
<organism evidence="1">
    <name type="scientific">marine sediment metagenome</name>
    <dbReference type="NCBI Taxonomy" id="412755"/>
    <lineage>
        <taxon>unclassified sequences</taxon>
        <taxon>metagenomes</taxon>
        <taxon>ecological metagenomes</taxon>
    </lineage>
</organism>
<comment type="caution">
    <text evidence="1">The sequence shown here is derived from an EMBL/GenBank/DDBJ whole genome shotgun (WGS) entry which is preliminary data.</text>
</comment>
<protein>
    <submittedName>
        <fullName evidence="1">Uncharacterized protein</fullName>
    </submittedName>
</protein>
<feature type="non-terminal residue" evidence="1">
    <location>
        <position position="125"/>
    </location>
</feature>
<accession>X1IBF7</accession>
<evidence type="ECO:0000313" key="1">
    <source>
        <dbReference type="EMBL" id="GAH54913.1"/>
    </source>
</evidence>
<proteinExistence type="predicted"/>
<dbReference type="AlphaFoldDB" id="X1IBF7"/>
<sequence>MNKVEELQNKISDIIYSNATCIDFADPNKVWKAIDKEIREYTQQVKQKLLEHTIPAQKFFHALPPIAKDEYYQFINDLKTNDNWQQKQKEPDINDPKFWEHVGQSDTWLNESKYQKALKNGNLIR</sequence>
<dbReference type="EMBL" id="BARU01024926">
    <property type="protein sequence ID" value="GAH54913.1"/>
    <property type="molecule type" value="Genomic_DNA"/>
</dbReference>